<evidence type="ECO:0000313" key="2">
    <source>
        <dbReference type="EMBL" id="OKL37461.1"/>
    </source>
</evidence>
<reference evidence="2 3" key="1">
    <citation type="submission" date="2016-12" db="EMBL/GenBank/DDBJ databases">
        <title>Domibacillus sp. SAOS 44 whole genome sequencing.</title>
        <authorList>
            <person name="Verma A."/>
            <person name="Krishnamurthi S."/>
        </authorList>
    </citation>
    <scope>NUCLEOTIDE SEQUENCE [LARGE SCALE GENOMIC DNA]</scope>
    <source>
        <strain evidence="2 3">SAOS 44</strain>
    </source>
</reference>
<dbReference type="EMBL" id="MRWQ01000004">
    <property type="protein sequence ID" value="OKL37461.1"/>
    <property type="molecule type" value="Genomic_DNA"/>
</dbReference>
<protein>
    <submittedName>
        <fullName evidence="2">Transcriptional regulator</fullName>
    </submittedName>
</protein>
<sequence length="495" mass="56687">MNKNINHPPDYSSAPQDNLILEHYGINELNFESIKNYRYKFSAIKPNHPWNGLETKEFLYKIGAWGKVRNTSKEGLTLAGLLMFSEERIITEVLPQYFLEYRESLEGTDKGNWSKRFTSQDGTWSGNVFDFYFKASAELAAEYTILDENNRFDQSDRFCLHEALINALVHSDYDGSGGIVIEKEKDLFRFSNPGLFRISVEQALEGHISNLRNPNLFKIFILIGLCKRTGSGLKSIETTWEKNREGALDIVQAPDSKRTILTLHLKLNLLEEEEQLDENALFIFHEDEEPLTKNVDDSIDSINKNEISVNSEKDSCISGKNSIIITDSSISSDDNSVNSEKDSYINNDISVNSEDDSYNKEEYPFVRAFNSDNSELRVTGHENTHITASDSAYEQKEKAADPSSSKGVEEELWKISELARRKRRLQPSTMEEMIVKLCTQKPLMLKDLAYLLERTPDGLRNNYLAKLLSKGKVRLKYPDQLNHPKQAYMVIEKKD</sequence>
<comment type="caution">
    <text evidence="2">The sequence shown here is derived from an EMBL/GenBank/DDBJ whole genome shotgun (WGS) entry which is preliminary data.</text>
</comment>
<feature type="region of interest" description="Disordered" evidence="1">
    <location>
        <begin position="385"/>
        <end position="405"/>
    </location>
</feature>
<dbReference type="AlphaFoldDB" id="A0A1Q5P5N5"/>
<gene>
    <name evidence="2" type="ORF">BLL40_03900</name>
</gene>
<dbReference type="PANTHER" id="PTHR30595">
    <property type="entry name" value="GLPR-RELATED TRANSCRIPTIONAL REPRESSOR"/>
    <property type="match status" value="1"/>
</dbReference>
<dbReference type="STRING" id="1714354.BLL40_03900"/>
<keyword evidence="3" id="KW-1185">Reference proteome</keyword>
<dbReference type="OrthoDB" id="9768354at2"/>
<dbReference type="Gene3D" id="3.30.565.60">
    <property type="match status" value="1"/>
</dbReference>
<dbReference type="InterPro" id="IPR038475">
    <property type="entry name" value="RecG_C_sf"/>
</dbReference>
<proteinExistence type="predicted"/>
<dbReference type="PANTHER" id="PTHR30595:SF6">
    <property type="entry name" value="SCHLAFEN ALBA-2 DOMAIN-CONTAINING PROTEIN"/>
    <property type="match status" value="1"/>
</dbReference>
<evidence type="ECO:0000313" key="3">
    <source>
        <dbReference type="Proteomes" id="UP000186524"/>
    </source>
</evidence>
<evidence type="ECO:0000256" key="1">
    <source>
        <dbReference type="SAM" id="MobiDB-lite"/>
    </source>
</evidence>
<dbReference type="Pfam" id="PF13749">
    <property type="entry name" value="HATPase_c_4"/>
    <property type="match status" value="1"/>
</dbReference>
<dbReference type="RefSeq" id="WP_073710614.1">
    <property type="nucleotide sequence ID" value="NZ_MRWQ01000004.1"/>
</dbReference>
<dbReference type="Proteomes" id="UP000186524">
    <property type="component" value="Unassembled WGS sequence"/>
</dbReference>
<accession>A0A1Q5P5N5</accession>
<name>A0A1Q5P5N5_9BACI</name>
<organism evidence="2 3">
    <name type="scientific">Domibacillus mangrovi</name>
    <dbReference type="NCBI Taxonomy" id="1714354"/>
    <lineage>
        <taxon>Bacteria</taxon>
        <taxon>Bacillati</taxon>
        <taxon>Bacillota</taxon>
        <taxon>Bacilli</taxon>
        <taxon>Bacillales</taxon>
        <taxon>Bacillaceae</taxon>
        <taxon>Domibacillus</taxon>
    </lineage>
</organism>